<dbReference type="OrthoDB" id="370725at2"/>
<dbReference type="AlphaFoldDB" id="A0A558QUS0"/>
<dbReference type="Proteomes" id="UP000318681">
    <property type="component" value="Unassembled WGS sequence"/>
</dbReference>
<keyword evidence="4" id="KW-0175">Coiled coil</keyword>
<evidence type="ECO:0000256" key="1">
    <source>
        <dbReference type="ARBA" id="ARBA00003416"/>
    </source>
</evidence>
<gene>
    <name evidence="6" type="primary">rmuC</name>
    <name evidence="6" type="ORF">FOY91_18010</name>
</gene>
<protein>
    <recommendedName>
        <fullName evidence="3">DNA recombination protein RmuC homolog</fullName>
    </recommendedName>
</protein>
<name>A0A558QUS0_9SPHN</name>
<dbReference type="Pfam" id="PF02646">
    <property type="entry name" value="RmuC"/>
    <property type="match status" value="1"/>
</dbReference>
<evidence type="ECO:0000256" key="2">
    <source>
        <dbReference type="ARBA" id="ARBA00009840"/>
    </source>
</evidence>
<comment type="similarity">
    <text evidence="2">Belongs to the RmuC family.</text>
</comment>
<evidence type="ECO:0000313" key="6">
    <source>
        <dbReference type="EMBL" id="TVV70901.1"/>
    </source>
</evidence>
<organism evidence="6 7">
    <name type="scientific">Alterirhizorhabdus solaris</name>
    <dbReference type="NCBI Taxonomy" id="2529389"/>
    <lineage>
        <taxon>Bacteria</taxon>
        <taxon>Pseudomonadati</taxon>
        <taxon>Pseudomonadota</taxon>
        <taxon>Alphaproteobacteria</taxon>
        <taxon>Sphingomonadales</taxon>
        <taxon>Rhizorhabdaceae</taxon>
        <taxon>Alterirhizorhabdus</taxon>
    </lineage>
</organism>
<evidence type="ECO:0000256" key="4">
    <source>
        <dbReference type="ARBA" id="ARBA00023054"/>
    </source>
</evidence>
<accession>A0A558QUS0</accession>
<comment type="function">
    <text evidence="1">Involved in DNA recombination.</text>
</comment>
<keyword evidence="5" id="KW-0233">DNA recombination</keyword>
<evidence type="ECO:0000313" key="7">
    <source>
        <dbReference type="Proteomes" id="UP000318681"/>
    </source>
</evidence>
<dbReference type="PANTHER" id="PTHR30563">
    <property type="entry name" value="DNA RECOMBINATION PROTEIN RMUC"/>
    <property type="match status" value="1"/>
</dbReference>
<evidence type="ECO:0000256" key="3">
    <source>
        <dbReference type="ARBA" id="ARBA00021840"/>
    </source>
</evidence>
<evidence type="ECO:0000256" key="5">
    <source>
        <dbReference type="ARBA" id="ARBA00023172"/>
    </source>
</evidence>
<sequence>MSALSLIAVLVALAIGLGCGWLVWGRAGAALAAERNDLREKFGRAIADLNLALGESRQLGPLREDLATARREQEALRTDTALARREAADAAAEARGLAADRAARIEATDAQAVRLADVQAAGAALRIDLDAARRETFAAREELRGLRADREARDEAAEAQLRQLIEAKEALSAQFGEVGARLLDAAQRQFLERADQRFNQAGNASEEKIKAALAPVEATLKRYEEGVARVEEARRSEQNQLTGLIDAMRTGQEAVRGEAARLVNALRAAPKARGRWGEQQLRNVLETCGLSEHADFQTEVSVSGEEGRIRPDVIVRVPGGRALVIDAKVSLNAYQDAYETVDDAERHRHLAAHAAAMKAHVNGLGGKAYWAEFEEAPDYVIMFVPGEHFLSAALEHDPTLWDFAFGKRVLLATPTNLIAIARTVAAVWRQEKVAKEAKAIAGLGKEMYDRLATAAGHLKKVGGGLTTAVNNYNSFVGSFERNVLSTGRKFRDMNIETGAKELEEVPPVEALARYGDEPLLPAPVEREAAE</sequence>
<dbReference type="GO" id="GO:0006310">
    <property type="term" value="P:DNA recombination"/>
    <property type="evidence" value="ECO:0007669"/>
    <property type="project" value="UniProtKB-KW"/>
</dbReference>
<keyword evidence="7" id="KW-1185">Reference proteome</keyword>
<comment type="caution">
    <text evidence="6">The sequence shown here is derived from an EMBL/GenBank/DDBJ whole genome shotgun (WGS) entry which is preliminary data.</text>
</comment>
<dbReference type="EMBL" id="VNIM01000104">
    <property type="protein sequence ID" value="TVV70901.1"/>
    <property type="molecule type" value="Genomic_DNA"/>
</dbReference>
<dbReference type="InterPro" id="IPR003798">
    <property type="entry name" value="DNA_recombination_RmuC"/>
</dbReference>
<dbReference type="PANTHER" id="PTHR30563:SF0">
    <property type="entry name" value="DNA RECOMBINATION PROTEIN RMUC"/>
    <property type="match status" value="1"/>
</dbReference>
<dbReference type="RefSeq" id="WP_145154902.1">
    <property type="nucleotide sequence ID" value="NZ_VNIM01000104.1"/>
</dbReference>
<reference evidence="6 7" key="1">
    <citation type="submission" date="2019-07" db="EMBL/GenBank/DDBJ databases">
        <title>Sphingomonas solaris sp. nov., isolated from a solar panel from Boston, Massachusetts.</title>
        <authorList>
            <person name="Tanner K."/>
            <person name="Pascual J."/>
            <person name="Mancuso C."/>
            <person name="Pereto J."/>
            <person name="Khalil A."/>
            <person name="Vilanova C."/>
        </authorList>
    </citation>
    <scope>NUCLEOTIDE SEQUENCE [LARGE SCALE GENOMIC DNA]</scope>
    <source>
        <strain evidence="6 7">R4DWN</strain>
    </source>
</reference>
<proteinExistence type="inferred from homology"/>